<evidence type="ECO:0000256" key="1">
    <source>
        <dbReference type="SAM" id="MobiDB-lite"/>
    </source>
</evidence>
<keyword evidence="2" id="KW-0732">Signal</keyword>
<sequence length="177" mass="19033">MNRWSLTGLTLALALLGASVVQAEAADDGKSHEEQLKKKHEALEGQAKAERVQAEQMHELKQIQKQRQAAEAQADKAVAEKAVPTKAVADKAVADKAAPETPPTGKSDTKAASPGPLLRRGGQLPDALASDKALWVEDWQRHQLPEPGAGQRWLQLRSGFVLTDIQSGTIEEILLGP</sequence>
<keyword evidence="4" id="KW-1185">Reference proteome</keyword>
<name>A0ABU9GIX9_COBMA</name>
<protein>
    <submittedName>
        <fullName evidence="3">RcnB family protein</fullName>
    </submittedName>
</protein>
<evidence type="ECO:0000256" key="2">
    <source>
        <dbReference type="SAM" id="SignalP"/>
    </source>
</evidence>
<dbReference type="Proteomes" id="UP001378242">
    <property type="component" value="Unassembled WGS sequence"/>
</dbReference>
<dbReference type="InterPro" id="IPR024572">
    <property type="entry name" value="RcnB"/>
</dbReference>
<comment type="caution">
    <text evidence="3">The sequence shown here is derived from an EMBL/GenBank/DDBJ whole genome shotgun (WGS) entry which is preliminary data.</text>
</comment>
<feature type="signal peptide" evidence="2">
    <location>
        <begin position="1"/>
        <end position="25"/>
    </location>
</feature>
<dbReference type="RefSeq" id="WP_341542726.1">
    <property type="nucleotide sequence ID" value="NZ_JBAKAP010000018.1"/>
</dbReference>
<evidence type="ECO:0000313" key="4">
    <source>
        <dbReference type="Proteomes" id="UP001378242"/>
    </source>
</evidence>
<feature type="compositionally biased region" description="Basic and acidic residues" evidence="1">
    <location>
        <begin position="27"/>
        <end position="62"/>
    </location>
</feature>
<reference evidence="3 4" key="1">
    <citation type="submission" date="2024-02" db="EMBL/GenBank/DDBJ databases">
        <title>Bacteria isolated from the canopy kelp, Nereocystis luetkeana.</title>
        <authorList>
            <person name="Pfister C.A."/>
            <person name="Younker I.T."/>
            <person name="Light S.H."/>
        </authorList>
    </citation>
    <scope>NUCLEOTIDE SEQUENCE [LARGE SCALE GENOMIC DNA]</scope>
    <source>
        <strain evidence="3 4">TI.5.07</strain>
    </source>
</reference>
<dbReference type="Gene3D" id="3.10.450.160">
    <property type="entry name" value="inner membrane protein cigr"/>
    <property type="match status" value="1"/>
</dbReference>
<feature type="region of interest" description="Disordered" evidence="1">
    <location>
        <begin position="26"/>
        <end position="124"/>
    </location>
</feature>
<gene>
    <name evidence="3" type="ORF">V6243_14575</name>
</gene>
<feature type="chain" id="PRO_5046434902" evidence="2">
    <location>
        <begin position="26"/>
        <end position="177"/>
    </location>
</feature>
<feature type="compositionally biased region" description="Low complexity" evidence="1">
    <location>
        <begin position="63"/>
        <end position="72"/>
    </location>
</feature>
<feature type="compositionally biased region" description="Basic and acidic residues" evidence="1">
    <location>
        <begin position="88"/>
        <end position="98"/>
    </location>
</feature>
<organism evidence="3 4">
    <name type="scientific">Cobetia marina</name>
    <name type="common">Deleya marina</name>
    <dbReference type="NCBI Taxonomy" id="28258"/>
    <lineage>
        <taxon>Bacteria</taxon>
        <taxon>Pseudomonadati</taxon>
        <taxon>Pseudomonadota</taxon>
        <taxon>Gammaproteobacteria</taxon>
        <taxon>Oceanospirillales</taxon>
        <taxon>Halomonadaceae</taxon>
        <taxon>Cobetia</taxon>
    </lineage>
</organism>
<dbReference type="EMBL" id="JBAKAP010000018">
    <property type="protein sequence ID" value="MEL0618051.1"/>
    <property type="molecule type" value="Genomic_DNA"/>
</dbReference>
<proteinExistence type="predicted"/>
<evidence type="ECO:0000313" key="3">
    <source>
        <dbReference type="EMBL" id="MEL0618051.1"/>
    </source>
</evidence>
<accession>A0ABU9GIX9</accession>
<dbReference type="Pfam" id="PF11776">
    <property type="entry name" value="RcnB"/>
    <property type="match status" value="1"/>
</dbReference>